<evidence type="ECO:0000259" key="10">
    <source>
        <dbReference type="Pfam" id="PF00117"/>
    </source>
</evidence>
<dbReference type="InterPro" id="IPR017926">
    <property type="entry name" value="GATASE"/>
</dbReference>
<dbReference type="PANTHER" id="PTHR11236:SF18">
    <property type="entry name" value="AMINODEOXYCHORISMATE SYNTHASE"/>
    <property type="match status" value="1"/>
</dbReference>
<dbReference type="InterPro" id="IPR015890">
    <property type="entry name" value="Chorismate_C"/>
</dbReference>
<dbReference type="GeneID" id="36514327"/>
<evidence type="ECO:0000259" key="11">
    <source>
        <dbReference type="Pfam" id="PF00425"/>
    </source>
</evidence>
<gene>
    <name evidence="13" type="ORF">B9G98_00578</name>
</gene>
<evidence type="ECO:0000256" key="8">
    <source>
        <dbReference type="ARBA" id="ARBA00031329"/>
    </source>
</evidence>
<keyword evidence="7" id="KW-0315">Glutamine amidotransferase</keyword>
<comment type="similarity">
    <text evidence="3">In the C-terminal section; belongs to the anthranilate synthase component I family.</text>
</comment>
<dbReference type="UniPathway" id="UPA00077">
    <property type="reaction ID" value="UER00149"/>
</dbReference>
<dbReference type="GO" id="GO:0005737">
    <property type="term" value="C:cytoplasm"/>
    <property type="evidence" value="ECO:0007669"/>
    <property type="project" value="TreeGrafter"/>
</dbReference>
<dbReference type="SUPFAM" id="SSF52317">
    <property type="entry name" value="Class I glutamine amidotransferase-like"/>
    <property type="match status" value="1"/>
</dbReference>
<evidence type="ECO:0000256" key="2">
    <source>
        <dbReference type="ARBA" id="ARBA00005009"/>
    </source>
</evidence>
<dbReference type="CDD" id="cd01743">
    <property type="entry name" value="GATase1_Anthranilate_Synthase"/>
    <property type="match status" value="1"/>
</dbReference>
<dbReference type="PRINTS" id="PR00097">
    <property type="entry name" value="ANTSNTHASEII"/>
</dbReference>
<dbReference type="PROSITE" id="PS51273">
    <property type="entry name" value="GATASE_TYPE_1"/>
    <property type="match status" value="1"/>
</dbReference>
<feature type="domain" description="Chorismate-utilising enzyme C-terminal" evidence="11">
    <location>
        <begin position="416"/>
        <end position="672"/>
    </location>
</feature>
<dbReference type="EMBL" id="NDIQ01000001">
    <property type="protein sequence ID" value="PRT52958.1"/>
    <property type="molecule type" value="Genomic_DNA"/>
</dbReference>
<dbReference type="AlphaFoldDB" id="A0A2T0FD75"/>
<dbReference type="STRING" id="45607.A0A2T0FD75"/>
<keyword evidence="5" id="KW-0808">Transferase</keyword>
<dbReference type="SUPFAM" id="SSF56322">
    <property type="entry name" value="ADC synthase"/>
    <property type="match status" value="1"/>
</dbReference>
<dbReference type="GO" id="GO:0000162">
    <property type="term" value="P:L-tryptophan biosynthetic process"/>
    <property type="evidence" value="ECO:0007669"/>
    <property type="project" value="TreeGrafter"/>
</dbReference>
<dbReference type="GO" id="GO:0046654">
    <property type="term" value="P:tetrahydrofolate biosynthetic process"/>
    <property type="evidence" value="ECO:0007669"/>
    <property type="project" value="UniProtKB-UniPathway"/>
</dbReference>
<dbReference type="GO" id="GO:0046820">
    <property type="term" value="F:4-amino-4-deoxychorismate synthase activity"/>
    <property type="evidence" value="ECO:0007669"/>
    <property type="project" value="UniProtKB-EC"/>
</dbReference>
<proteinExistence type="inferred from homology"/>
<name>A0A2T0FD75_9ASCO</name>
<dbReference type="Proteomes" id="UP000238350">
    <property type="component" value="Unassembled WGS sequence"/>
</dbReference>
<dbReference type="NCBIfam" id="TIGR00566">
    <property type="entry name" value="trpG_papA"/>
    <property type="match status" value="1"/>
</dbReference>
<reference evidence="13 14" key="1">
    <citation type="submission" date="2017-04" db="EMBL/GenBank/DDBJ databases">
        <title>Genome sequencing of [Candida] sorbophila.</title>
        <authorList>
            <person name="Ahn J.O."/>
        </authorList>
    </citation>
    <scope>NUCLEOTIDE SEQUENCE [LARGE SCALE GENOMIC DNA]</scope>
    <source>
        <strain evidence="13 14">DS02</strain>
    </source>
</reference>
<dbReference type="GO" id="GO:0008153">
    <property type="term" value="P:4-aminobenzoate biosynthetic process"/>
    <property type="evidence" value="ECO:0007669"/>
    <property type="project" value="TreeGrafter"/>
</dbReference>
<dbReference type="InterPro" id="IPR005801">
    <property type="entry name" value="ADC_synthase"/>
</dbReference>
<evidence type="ECO:0000256" key="5">
    <source>
        <dbReference type="ARBA" id="ARBA00022679"/>
    </source>
</evidence>
<dbReference type="PRINTS" id="PR00099">
    <property type="entry name" value="CPSGATASE"/>
</dbReference>
<feature type="domain" description="Anthranilate synthase component I N-terminal" evidence="12">
    <location>
        <begin position="242"/>
        <end position="369"/>
    </location>
</feature>
<protein>
    <recommendedName>
        <fullName evidence="4">aminodeoxychorismate synthase</fullName>
        <ecNumber evidence="4">2.6.1.85</ecNumber>
    </recommendedName>
    <alternativeName>
        <fullName evidence="8">Para-aminobenzoate synthase</fullName>
    </alternativeName>
    <alternativeName>
        <fullName evidence="9">p-aminobenzoic acid synthase</fullName>
    </alternativeName>
</protein>
<comment type="catalytic activity">
    <reaction evidence="1">
        <text>chorismate + L-glutamine = 4-amino-4-deoxychorismate + L-glutamate</text>
        <dbReference type="Rhea" id="RHEA:11672"/>
        <dbReference type="ChEBI" id="CHEBI:29748"/>
        <dbReference type="ChEBI" id="CHEBI:29985"/>
        <dbReference type="ChEBI" id="CHEBI:58359"/>
        <dbReference type="ChEBI" id="CHEBI:58406"/>
        <dbReference type="EC" id="2.6.1.85"/>
    </reaction>
</comment>
<evidence type="ECO:0000256" key="9">
    <source>
        <dbReference type="ARBA" id="ARBA00031904"/>
    </source>
</evidence>
<dbReference type="Pfam" id="PF00117">
    <property type="entry name" value="GATase"/>
    <property type="match status" value="1"/>
</dbReference>
<evidence type="ECO:0000256" key="7">
    <source>
        <dbReference type="ARBA" id="ARBA00022962"/>
    </source>
</evidence>
<evidence type="ECO:0000313" key="13">
    <source>
        <dbReference type="EMBL" id="PRT52958.1"/>
    </source>
</evidence>
<keyword evidence="14" id="KW-1185">Reference proteome</keyword>
<dbReference type="NCBIfam" id="TIGR01823">
    <property type="entry name" value="PabB-fungal"/>
    <property type="match status" value="1"/>
</dbReference>
<dbReference type="EC" id="2.6.1.85" evidence="4"/>
<dbReference type="Gene3D" id="3.40.50.880">
    <property type="match status" value="1"/>
</dbReference>
<dbReference type="InterPro" id="IPR006221">
    <property type="entry name" value="TrpG/PapA_dom"/>
</dbReference>
<feature type="domain" description="Glutamine amidotransferase" evidence="10">
    <location>
        <begin position="5"/>
        <end position="191"/>
    </location>
</feature>
<evidence type="ECO:0000256" key="6">
    <source>
        <dbReference type="ARBA" id="ARBA00022909"/>
    </source>
</evidence>
<comment type="caution">
    <text evidence="13">The sequence shown here is derived from an EMBL/GenBank/DDBJ whole genome shotgun (WGS) entry which is preliminary data.</text>
</comment>
<evidence type="ECO:0000256" key="1">
    <source>
        <dbReference type="ARBA" id="ARBA00001000"/>
    </source>
</evidence>
<dbReference type="InterPro" id="IPR019999">
    <property type="entry name" value="Anth_synth_I-like"/>
</dbReference>
<dbReference type="GO" id="GO:0046656">
    <property type="term" value="P:folic acid biosynthetic process"/>
    <property type="evidence" value="ECO:0007669"/>
    <property type="project" value="UniProtKB-KW"/>
</dbReference>
<evidence type="ECO:0000256" key="4">
    <source>
        <dbReference type="ARBA" id="ARBA00013139"/>
    </source>
</evidence>
<evidence type="ECO:0000259" key="12">
    <source>
        <dbReference type="Pfam" id="PF04715"/>
    </source>
</evidence>
<accession>A0A2T0FD75</accession>
<dbReference type="InterPro" id="IPR029062">
    <property type="entry name" value="Class_I_gatase-like"/>
</dbReference>
<dbReference type="Pfam" id="PF00425">
    <property type="entry name" value="Chorismate_bind"/>
    <property type="match status" value="1"/>
</dbReference>
<dbReference type="PANTHER" id="PTHR11236">
    <property type="entry name" value="AMINOBENZOATE/ANTHRANILATE SYNTHASE"/>
    <property type="match status" value="1"/>
</dbReference>
<sequence length="682" mass="75964">MPILFIDCYDSFTYNLVHLIEDTTKTKVSVIHNDSLSKDQLLELLPFADAVVVGPGPGHPAVDTDSGVIRYLWDLPHELQLPIFGVCFGLQSLCLAFGGEIKRLDQPQHGQYGEITHTGNNLFAGIPQQYKVIRYHSLHAVIENAPQLVPLAHCNDVLMGVCHTDLPYYAVQFHPESVLSEFGAQLIENFWKCAKEYNQSRGRAVLPDAGKLSYSSLHTTPLLSVKPESKATLPEITSLERIDPMLICNSLKAKNTEFVLLKSASYPGKWSIIGVLDKNTTHLRCKNDKTRIGPLHGDFIEHEGDFWAHVAQHMGPRIVEPPQTSDIPFWGGLVGYVTYEKACNVSCDPDLEQPSSDASFVFVENCILVGEKATVVISPDSKWHESTKTFLCDIKSSPETFSSSDLPVAHVSRPDKSSYIDKIERCFEYLRSGDSYELCLTAQTKAVFEKPVDSWDLFRHVLGINPAPYMSYMDFDDRLVGASPERFMSWDSKGTCQFRPIKGTVKKAPGITRADAEAILGSNKERAENLMIVDLIRHDLGLLLDTVESPLLMSVEEYKTVYQLVSVIEGPLNETPFSGLDVLVHSLPPGSMTGAPKLRSVEILRQLETEPRGLYSGVAGYWSITDQGDWSVTIRSAFQYKDYDNCTWRLGAGGAITILSDVDDEFAEMDTKLDSTLRAFQI</sequence>
<evidence type="ECO:0000313" key="14">
    <source>
        <dbReference type="Proteomes" id="UP000238350"/>
    </source>
</evidence>
<keyword evidence="6" id="KW-0289">Folate biosynthesis</keyword>
<dbReference type="InterPro" id="IPR010117">
    <property type="entry name" value="PabB_fungal"/>
</dbReference>
<dbReference type="Gene3D" id="3.60.120.10">
    <property type="entry name" value="Anthranilate synthase"/>
    <property type="match status" value="1"/>
</dbReference>
<dbReference type="RefSeq" id="XP_024662904.1">
    <property type="nucleotide sequence ID" value="XM_024807136.1"/>
</dbReference>
<dbReference type="Pfam" id="PF04715">
    <property type="entry name" value="Anth_synt_I_N"/>
    <property type="match status" value="1"/>
</dbReference>
<evidence type="ECO:0000256" key="3">
    <source>
        <dbReference type="ARBA" id="ARBA00005970"/>
    </source>
</evidence>
<dbReference type="InterPro" id="IPR006805">
    <property type="entry name" value="Anth_synth_I_N"/>
</dbReference>
<dbReference type="OrthoDB" id="64220at2759"/>
<comment type="pathway">
    <text evidence="2">Cofactor biosynthesis; tetrahydrofolate biosynthesis; 4-aminobenzoate from chorismate: step 1/2.</text>
</comment>
<organism evidence="13 14">
    <name type="scientific">Wickerhamiella sorbophila</name>
    <dbReference type="NCBI Taxonomy" id="45607"/>
    <lineage>
        <taxon>Eukaryota</taxon>
        <taxon>Fungi</taxon>
        <taxon>Dikarya</taxon>
        <taxon>Ascomycota</taxon>
        <taxon>Saccharomycotina</taxon>
        <taxon>Dipodascomycetes</taxon>
        <taxon>Dipodascales</taxon>
        <taxon>Trichomonascaceae</taxon>
        <taxon>Wickerhamiella</taxon>
    </lineage>
</organism>
<dbReference type="PRINTS" id="PR00096">
    <property type="entry name" value="GATASE"/>
</dbReference>